<reference evidence="1" key="1">
    <citation type="journal article" date="2021" name="Environ. Microbiol.">
        <title>Gene family expansions and transcriptome signatures uncover fungal adaptations to wood decay.</title>
        <authorList>
            <person name="Hage H."/>
            <person name="Miyauchi S."/>
            <person name="Viragh M."/>
            <person name="Drula E."/>
            <person name="Min B."/>
            <person name="Chaduli D."/>
            <person name="Navarro D."/>
            <person name="Favel A."/>
            <person name="Norest M."/>
            <person name="Lesage-Meessen L."/>
            <person name="Balint B."/>
            <person name="Merenyi Z."/>
            <person name="de Eugenio L."/>
            <person name="Morin E."/>
            <person name="Martinez A.T."/>
            <person name="Baldrian P."/>
            <person name="Stursova M."/>
            <person name="Martinez M.J."/>
            <person name="Novotny C."/>
            <person name="Magnuson J.K."/>
            <person name="Spatafora J.W."/>
            <person name="Maurice S."/>
            <person name="Pangilinan J."/>
            <person name="Andreopoulos W."/>
            <person name="LaButti K."/>
            <person name="Hundley H."/>
            <person name="Na H."/>
            <person name="Kuo A."/>
            <person name="Barry K."/>
            <person name="Lipzen A."/>
            <person name="Henrissat B."/>
            <person name="Riley R."/>
            <person name="Ahrendt S."/>
            <person name="Nagy L.G."/>
            <person name="Grigoriev I.V."/>
            <person name="Martin F."/>
            <person name="Rosso M.N."/>
        </authorList>
    </citation>
    <scope>NUCLEOTIDE SEQUENCE</scope>
    <source>
        <strain evidence="1">CBS 384.51</strain>
    </source>
</reference>
<name>A0ACB8UES5_9APHY</name>
<organism evidence="1 2">
    <name type="scientific">Irpex rosettiformis</name>
    <dbReference type="NCBI Taxonomy" id="378272"/>
    <lineage>
        <taxon>Eukaryota</taxon>
        <taxon>Fungi</taxon>
        <taxon>Dikarya</taxon>
        <taxon>Basidiomycota</taxon>
        <taxon>Agaricomycotina</taxon>
        <taxon>Agaricomycetes</taxon>
        <taxon>Polyporales</taxon>
        <taxon>Irpicaceae</taxon>
        <taxon>Irpex</taxon>
    </lineage>
</organism>
<keyword evidence="2" id="KW-1185">Reference proteome</keyword>
<accession>A0ACB8UES5</accession>
<evidence type="ECO:0000313" key="1">
    <source>
        <dbReference type="EMBL" id="KAI0092636.1"/>
    </source>
</evidence>
<protein>
    <submittedName>
        <fullName evidence="1">Uncharacterized protein</fullName>
    </submittedName>
</protein>
<dbReference type="EMBL" id="MU274903">
    <property type="protein sequence ID" value="KAI0092636.1"/>
    <property type="molecule type" value="Genomic_DNA"/>
</dbReference>
<evidence type="ECO:0000313" key="2">
    <source>
        <dbReference type="Proteomes" id="UP001055072"/>
    </source>
</evidence>
<proteinExistence type="predicted"/>
<dbReference type="Proteomes" id="UP001055072">
    <property type="component" value="Unassembled WGS sequence"/>
</dbReference>
<gene>
    <name evidence="1" type="ORF">BDY19DRAFT_495828</name>
</gene>
<sequence>MSVISHPSVHQAPSAISREIPDLVNTVPSVKVPKAKLGPRLIAIPDKDLMRLRKCVSCELSWTSRKTAPQKMKHIQTCAKKNKLDSHTVTTLVRAELEKVEEDEKKNAKVSVVNTDLITVTLLENAVQEVISKKKGRRPKVIESVKQLSDTRQNILERARLLLQSQSSSAVPVGDPVAGPSALMSPPPTQPFGESTLAYRYQSRVSPDPTQPLLYIPSPPKAANGFGESNLAKQFSVKAHYLDHSSSPVHIPSPLAQRNRGLDSAHLSPTPRRLDLHEGADLMLGLGGEYTDNPVSVTTHPNGISISRC</sequence>
<comment type="caution">
    <text evidence="1">The sequence shown here is derived from an EMBL/GenBank/DDBJ whole genome shotgun (WGS) entry which is preliminary data.</text>
</comment>